<dbReference type="Gene3D" id="2.30.30.240">
    <property type="entry name" value="PRC-barrel domain"/>
    <property type="match status" value="1"/>
</dbReference>
<gene>
    <name evidence="2" type="ORF">M0638_03825</name>
</gene>
<reference evidence="2" key="1">
    <citation type="submission" date="2022-04" db="EMBL/GenBank/DDBJ databases">
        <title>Roseomonas acroporae sp. nov., isolated from coral Acropora digitifera.</title>
        <authorList>
            <person name="Sun H."/>
        </authorList>
    </citation>
    <scope>NUCLEOTIDE SEQUENCE</scope>
    <source>
        <strain evidence="2">NAR14</strain>
    </source>
</reference>
<proteinExistence type="predicted"/>
<dbReference type="PANTHER" id="PTHR36505">
    <property type="entry name" value="BLR1072 PROTEIN"/>
    <property type="match status" value="1"/>
</dbReference>
<dbReference type="InterPro" id="IPR011033">
    <property type="entry name" value="PRC_barrel-like_sf"/>
</dbReference>
<dbReference type="Proteomes" id="UP001139516">
    <property type="component" value="Unassembled WGS sequence"/>
</dbReference>
<protein>
    <submittedName>
        <fullName evidence="2">PRC-barrel domain-containing protein</fullName>
    </submittedName>
</protein>
<accession>A0A9X2BW58</accession>
<keyword evidence="3" id="KW-1185">Reference proteome</keyword>
<dbReference type="InterPro" id="IPR027275">
    <property type="entry name" value="PRC-brl_dom"/>
</dbReference>
<dbReference type="SUPFAM" id="SSF50346">
    <property type="entry name" value="PRC-barrel domain"/>
    <property type="match status" value="1"/>
</dbReference>
<dbReference type="PANTHER" id="PTHR36505:SF1">
    <property type="entry name" value="BLR1072 PROTEIN"/>
    <property type="match status" value="1"/>
</dbReference>
<name>A0A9X2BW58_9PROT</name>
<sequence>MVSLLGQDVKGPNGQVVAQITNVVVDLAGQPRAVVLNYGGFLGVGRRRIAVAWRTLRFGPGGVTLALTREQLRSIPEVKEGEAMTMAVPPPDPAAP</sequence>
<feature type="domain" description="PRC-barrel" evidence="1">
    <location>
        <begin position="3"/>
        <end position="71"/>
    </location>
</feature>
<dbReference type="EMBL" id="JALPRX010000012">
    <property type="protein sequence ID" value="MCK8783510.1"/>
    <property type="molecule type" value="Genomic_DNA"/>
</dbReference>
<dbReference type="RefSeq" id="WP_248665636.1">
    <property type="nucleotide sequence ID" value="NZ_JALPRX010000012.1"/>
</dbReference>
<dbReference type="AlphaFoldDB" id="A0A9X2BW58"/>
<dbReference type="Pfam" id="PF05239">
    <property type="entry name" value="PRC"/>
    <property type="match status" value="1"/>
</dbReference>
<evidence type="ECO:0000313" key="2">
    <source>
        <dbReference type="EMBL" id="MCK8783510.1"/>
    </source>
</evidence>
<organism evidence="2 3">
    <name type="scientific">Roseomonas acroporae</name>
    <dbReference type="NCBI Taxonomy" id="2937791"/>
    <lineage>
        <taxon>Bacteria</taxon>
        <taxon>Pseudomonadati</taxon>
        <taxon>Pseudomonadota</taxon>
        <taxon>Alphaproteobacteria</taxon>
        <taxon>Acetobacterales</taxon>
        <taxon>Roseomonadaceae</taxon>
        <taxon>Roseomonas</taxon>
    </lineage>
</organism>
<comment type="caution">
    <text evidence="2">The sequence shown here is derived from an EMBL/GenBank/DDBJ whole genome shotgun (WGS) entry which is preliminary data.</text>
</comment>
<evidence type="ECO:0000313" key="3">
    <source>
        <dbReference type="Proteomes" id="UP001139516"/>
    </source>
</evidence>
<evidence type="ECO:0000259" key="1">
    <source>
        <dbReference type="Pfam" id="PF05239"/>
    </source>
</evidence>